<dbReference type="GO" id="GO:0008528">
    <property type="term" value="F:G protein-coupled peptide receptor activity"/>
    <property type="evidence" value="ECO:0007669"/>
    <property type="project" value="TreeGrafter"/>
</dbReference>
<feature type="domain" description="G-protein coupled receptors family 1 profile" evidence="10">
    <location>
        <begin position="69"/>
        <end position="310"/>
    </location>
</feature>
<accession>A0A8S3R1R3</accession>
<feature type="transmembrane region" description="Helical" evidence="9">
    <location>
        <begin position="92"/>
        <end position="110"/>
    </location>
</feature>
<dbReference type="PANTHER" id="PTHR24230">
    <property type="entry name" value="G-PROTEIN COUPLED RECEPTOR"/>
    <property type="match status" value="1"/>
</dbReference>
<evidence type="ECO:0000256" key="8">
    <source>
        <dbReference type="ARBA" id="ARBA00023224"/>
    </source>
</evidence>
<feature type="transmembrane region" description="Helical" evidence="9">
    <location>
        <begin position="241"/>
        <end position="268"/>
    </location>
</feature>
<keyword evidence="3 9" id="KW-0812">Transmembrane</keyword>
<dbReference type="GO" id="GO:0007218">
    <property type="term" value="P:neuropeptide signaling pathway"/>
    <property type="evidence" value="ECO:0007669"/>
    <property type="project" value="TreeGrafter"/>
</dbReference>
<dbReference type="PROSITE" id="PS50262">
    <property type="entry name" value="G_PROTEIN_RECEP_F1_2"/>
    <property type="match status" value="1"/>
</dbReference>
<evidence type="ECO:0000313" key="11">
    <source>
        <dbReference type="EMBL" id="CAG2200945.1"/>
    </source>
</evidence>
<keyword evidence="2" id="KW-1003">Cell membrane</keyword>
<evidence type="ECO:0000256" key="3">
    <source>
        <dbReference type="ARBA" id="ARBA00022692"/>
    </source>
</evidence>
<dbReference type="SUPFAM" id="SSF81321">
    <property type="entry name" value="Family A G protein-coupled receptor-like"/>
    <property type="match status" value="1"/>
</dbReference>
<keyword evidence="6 9" id="KW-0472">Membrane</keyword>
<dbReference type="EMBL" id="CAJPWZ010000800">
    <property type="protein sequence ID" value="CAG2200945.1"/>
    <property type="molecule type" value="Genomic_DNA"/>
</dbReference>
<feature type="transmembrane region" description="Helical" evidence="9">
    <location>
        <begin position="130"/>
        <end position="149"/>
    </location>
</feature>
<reference evidence="11" key="1">
    <citation type="submission" date="2021-03" db="EMBL/GenBank/DDBJ databases">
        <authorList>
            <person name="Bekaert M."/>
        </authorList>
    </citation>
    <scope>NUCLEOTIDE SEQUENCE</scope>
</reference>
<feature type="transmembrane region" description="Helical" evidence="9">
    <location>
        <begin position="56"/>
        <end position="80"/>
    </location>
</feature>
<feature type="transmembrane region" description="Helical" evidence="9">
    <location>
        <begin position="188"/>
        <end position="213"/>
    </location>
</feature>
<evidence type="ECO:0000256" key="1">
    <source>
        <dbReference type="ARBA" id="ARBA00004651"/>
    </source>
</evidence>
<dbReference type="OrthoDB" id="6117944at2759"/>
<keyword evidence="8" id="KW-0807">Transducer</keyword>
<proteinExistence type="predicted"/>
<comment type="subcellular location">
    <subcellularLocation>
        <location evidence="1">Cell membrane</location>
        <topology evidence="1">Multi-pass membrane protein</topology>
    </subcellularLocation>
</comment>
<dbReference type="AlphaFoldDB" id="A0A8S3R1R3"/>
<evidence type="ECO:0000256" key="5">
    <source>
        <dbReference type="ARBA" id="ARBA00023040"/>
    </source>
</evidence>
<evidence type="ECO:0000313" key="12">
    <source>
        <dbReference type="Proteomes" id="UP000683360"/>
    </source>
</evidence>
<gene>
    <name evidence="11" type="ORF">MEDL_15582</name>
</gene>
<keyword evidence="5" id="KW-0297">G-protein coupled receptor</keyword>
<comment type="caution">
    <text evidence="11">The sequence shown here is derived from an EMBL/GenBank/DDBJ whole genome shotgun (WGS) entry which is preliminary data.</text>
</comment>
<keyword evidence="7" id="KW-0675">Receptor</keyword>
<dbReference type="Pfam" id="PF00001">
    <property type="entry name" value="7tm_1"/>
    <property type="match status" value="1"/>
</dbReference>
<dbReference type="GO" id="GO:0005886">
    <property type="term" value="C:plasma membrane"/>
    <property type="evidence" value="ECO:0007669"/>
    <property type="project" value="UniProtKB-SubCell"/>
</dbReference>
<sequence>MENATSVAVTVYQSDNYSYIFSHYVSQLNMSTAMPAKSPVLGDIEYNEFVRRWLEFSLMICLSLIGTFGNIHTILVYARVEEMNQRFHVRTLITWLSVVDLITCFAVMPFETVTIRLNYSVSSNEACKLFRFIGHTTIMSSWLLLTVIAHERYRKIYSIFLGNHSSPKKGNKITSWVKSKSTFFQQNVVCTFIIILSVIVSSPLFVFLGIVTVPVTLNNTGLSGTQCTTHRQYRGKLTAGLYAGIVGLFGLSCFIYCSYCYGKILYLIRKQSEKEKKRKENNFQLRGKINKIQRTLAIIKGNRTSWLQSA</sequence>
<name>A0A8S3R1R3_MYTED</name>
<evidence type="ECO:0000256" key="2">
    <source>
        <dbReference type="ARBA" id="ARBA00022475"/>
    </source>
</evidence>
<keyword evidence="12" id="KW-1185">Reference proteome</keyword>
<protein>
    <recommendedName>
        <fullName evidence="10">G-protein coupled receptors family 1 profile domain-containing protein</fullName>
    </recommendedName>
</protein>
<dbReference type="Proteomes" id="UP000683360">
    <property type="component" value="Unassembled WGS sequence"/>
</dbReference>
<dbReference type="Gene3D" id="1.20.1070.10">
    <property type="entry name" value="Rhodopsin 7-helix transmembrane proteins"/>
    <property type="match status" value="1"/>
</dbReference>
<evidence type="ECO:0000259" key="10">
    <source>
        <dbReference type="PROSITE" id="PS50262"/>
    </source>
</evidence>
<evidence type="ECO:0000256" key="9">
    <source>
        <dbReference type="SAM" id="Phobius"/>
    </source>
</evidence>
<evidence type="ECO:0000256" key="6">
    <source>
        <dbReference type="ARBA" id="ARBA00023136"/>
    </source>
</evidence>
<dbReference type="PANTHER" id="PTHR24230:SF75">
    <property type="entry name" value="RELAXIN FAMILY PEPTIDE RECEPTOR 3"/>
    <property type="match status" value="1"/>
</dbReference>
<dbReference type="InterPro" id="IPR017452">
    <property type="entry name" value="GPCR_Rhodpsn_7TM"/>
</dbReference>
<dbReference type="InterPro" id="IPR000276">
    <property type="entry name" value="GPCR_Rhodpsn"/>
</dbReference>
<organism evidence="11 12">
    <name type="scientific">Mytilus edulis</name>
    <name type="common">Blue mussel</name>
    <dbReference type="NCBI Taxonomy" id="6550"/>
    <lineage>
        <taxon>Eukaryota</taxon>
        <taxon>Metazoa</taxon>
        <taxon>Spiralia</taxon>
        <taxon>Lophotrochozoa</taxon>
        <taxon>Mollusca</taxon>
        <taxon>Bivalvia</taxon>
        <taxon>Autobranchia</taxon>
        <taxon>Pteriomorphia</taxon>
        <taxon>Mytilida</taxon>
        <taxon>Mytiloidea</taxon>
        <taxon>Mytilidae</taxon>
        <taxon>Mytilinae</taxon>
        <taxon>Mytilus</taxon>
    </lineage>
</organism>
<keyword evidence="4 9" id="KW-1133">Transmembrane helix</keyword>
<evidence type="ECO:0000256" key="4">
    <source>
        <dbReference type="ARBA" id="ARBA00022989"/>
    </source>
</evidence>
<evidence type="ECO:0000256" key="7">
    <source>
        <dbReference type="ARBA" id="ARBA00023170"/>
    </source>
</evidence>
<dbReference type="CDD" id="cd00637">
    <property type="entry name" value="7tm_classA_rhodopsin-like"/>
    <property type="match status" value="1"/>
</dbReference>